<keyword evidence="1" id="KW-0064">Aspartyl protease</keyword>
<keyword evidence="1" id="KW-0645">Protease</keyword>
<dbReference type="EC" id="3.4.23.-" evidence="1"/>
<protein>
    <recommendedName>
        <fullName evidence="1">Sporulation sigma-E factor-processing peptidase</fullName>
        <ecNumber evidence="1">3.4.23.-</ecNumber>
    </recommendedName>
    <alternativeName>
        <fullName evidence="1">Membrane-associated aspartic protease</fullName>
    </alternativeName>
    <alternativeName>
        <fullName evidence="1">Stage II sporulation protein GA</fullName>
    </alternativeName>
</protein>
<comment type="caution">
    <text evidence="4">The sequence shown here is derived from an EMBL/GenBank/DDBJ whole genome shotgun (WGS) entry which is preliminary data.</text>
</comment>
<feature type="transmembrane region" description="Helical" evidence="3">
    <location>
        <begin position="91"/>
        <end position="111"/>
    </location>
</feature>
<feature type="active site" evidence="2">
    <location>
        <position position="182"/>
    </location>
</feature>
<dbReference type="Proteomes" id="UP000298324">
    <property type="component" value="Unassembled WGS sequence"/>
</dbReference>
<evidence type="ECO:0000256" key="3">
    <source>
        <dbReference type="SAM" id="Phobius"/>
    </source>
</evidence>
<evidence type="ECO:0000313" key="4">
    <source>
        <dbReference type="EMBL" id="TEB05818.1"/>
    </source>
</evidence>
<evidence type="ECO:0000256" key="1">
    <source>
        <dbReference type="PIRNR" id="PIRNR018571"/>
    </source>
</evidence>
<comment type="subcellular location">
    <subcellularLocation>
        <location evidence="1">Cell membrane</location>
    </subcellularLocation>
</comment>
<feature type="transmembrane region" description="Helical" evidence="3">
    <location>
        <begin position="6"/>
        <end position="27"/>
    </location>
</feature>
<keyword evidence="3" id="KW-0812">Transmembrane</keyword>
<keyword evidence="1 3" id="KW-0472">Membrane</keyword>
<dbReference type="InterPro" id="IPR005081">
    <property type="entry name" value="SpoIIGA"/>
</dbReference>
<dbReference type="GO" id="GO:0030436">
    <property type="term" value="P:asexual sporulation"/>
    <property type="evidence" value="ECO:0007669"/>
    <property type="project" value="InterPro"/>
</dbReference>
<proteinExistence type="inferred from homology"/>
<organism evidence="4 5">
    <name type="scientific">Pelotomaculum schinkii</name>
    <dbReference type="NCBI Taxonomy" id="78350"/>
    <lineage>
        <taxon>Bacteria</taxon>
        <taxon>Bacillati</taxon>
        <taxon>Bacillota</taxon>
        <taxon>Clostridia</taxon>
        <taxon>Eubacteriales</taxon>
        <taxon>Desulfotomaculaceae</taxon>
        <taxon>Pelotomaculum</taxon>
    </lineage>
</organism>
<feature type="transmembrane region" description="Helical" evidence="3">
    <location>
        <begin position="131"/>
        <end position="153"/>
    </location>
</feature>
<sequence>MPVYKVYLDQVFLGNLVMNYAILWAAAKLSRVPVHTARLVAGAALGAAYALAVFIPGAGFLQSVWFKTVISAGIVAVAFSPVTVRMFLTCLGCFFLASFTLGGLAIGIIFYLNSGRLSSWDGIGKVIEGNFWPGILLGLIALWAAGRGFAALLKKGKFENLFRIPILINSGGKQVRVEALLDTGNQLKDPMTQSPVVVVEYNSLKSLLPEQVQAGLERDGEADIWNILGSLSESSLSSRFSAVPFQSLGRANGMMLGFRPDEVVIERQGKLARPGRVVVGIYRNKLDPEGSYHALLGPNVLELTG</sequence>
<dbReference type="AlphaFoldDB" id="A0A4Y7RA30"/>
<evidence type="ECO:0000256" key="2">
    <source>
        <dbReference type="PIRSR" id="PIRSR018571-1"/>
    </source>
</evidence>
<keyword evidence="1" id="KW-0378">Hydrolase</keyword>
<feature type="transmembrane region" description="Helical" evidence="3">
    <location>
        <begin position="64"/>
        <end position="84"/>
    </location>
</feature>
<feature type="transmembrane region" description="Helical" evidence="3">
    <location>
        <begin position="39"/>
        <end position="58"/>
    </location>
</feature>
<dbReference type="GO" id="GO:0030435">
    <property type="term" value="P:sporulation resulting in formation of a cellular spore"/>
    <property type="evidence" value="ECO:0007669"/>
    <property type="project" value="UniProtKB-KW"/>
</dbReference>
<dbReference type="RefSeq" id="WP_190258532.1">
    <property type="nucleotide sequence ID" value="NZ_QFGA01000002.1"/>
</dbReference>
<dbReference type="GO" id="GO:0006508">
    <property type="term" value="P:proteolysis"/>
    <property type="evidence" value="ECO:0007669"/>
    <property type="project" value="UniProtKB-KW"/>
</dbReference>
<keyword evidence="1" id="KW-0749">Sporulation</keyword>
<comment type="similarity">
    <text evidence="1">Belongs to the peptidase U4 family.</text>
</comment>
<keyword evidence="5" id="KW-1185">Reference proteome</keyword>
<keyword evidence="1" id="KW-1003">Cell membrane</keyword>
<evidence type="ECO:0000313" key="5">
    <source>
        <dbReference type="Proteomes" id="UP000298324"/>
    </source>
</evidence>
<dbReference type="NCBIfam" id="TIGR02854">
    <property type="entry name" value="spore_II_GA"/>
    <property type="match status" value="1"/>
</dbReference>
<accession>A0A4Y7RA30</accession>
<gene>
    <name evidence="4" type="ORF">Psch_02859</name>
</gene>
<keyword evidence="3" id="KW-1133">Transmembrane helix</keyword>
<name>A0A4Y7RA30_9FIRM</name>
<dbReference type="PIRSF" id="PIRSF018571">
    <property type="entry name" value="SpoIIGA"/>
    <property type="match status" value="1"/>
</dbReference>
<dbReference type="EMBL" id="QFGA01000002">
    <property type="protein sequence ID" value="TEB05818.1"/>
    <property type="molecule type" value="Genomic_DNA"/>
</dbReference>
<dbReference type="Pfam" id="PF03419">
    <property type="entry name" value="Peptidase_U4"/>
    <property type="match status" value="1"/>
</dbReference>
<reference evidence="4 5" key="1">
    <citation type="journal article" date="2018" name="Environ. Microbiol.">
        <title>Novel energy conservation strategies and behaviour of Pelotomaculum schinkii driving syntrophic propionate catabolism.</title>
        <authorList>
            <person name="Hidalgo-Ahumada C.A.P."/>
            <person name="Nobu M.K."/>
            <person name="Narihiro T."/>
            <person name="Tamaki H."/>
            <person name="Liu W.T."/>
            <person name="Kamagata Y."/>
            <person name="Stams A.J.M."/>
            <person name="Imachi H."/>
            <person name="Sousa D.Z."/>
        </authorList>
    </citation>
    <scope>NUCLEOTIDE SEQUENCE [LARGE SCALE GENOMIC DNA]</scope>
    <source>
        <strain evidence="4 5">HH</strain>
    </source>
</reference>
<dbReference type="GO" id="GO:0005886">
    <property type="term" value="C:plasma membrane"/>
    <property type="evidence" value="ECO:0007669"/>
    <property type="project" value="UniProtKB-SubCell"/>
</dbReference>
<dbReference type="GO" id="GO:0004190">
    <property type="term" value="F:aspartic-type endopeptidase activity"/>
    <property type="evidence" value="ECO:0007669"/>
    <property type="project" value="UniProtKB-KW"/>
</dbReference>
<comment type="function">
    <text evidence="1">Probable aspartic protease that is responsible for the proteolytic cleavage of the RNA polymerase sigma E factor (SigE/spoIIGB) to yield the active peptide in the mother cell during sporulation. Responds to a signal from the forespore that is triggered by the extracellular signal protein SpoIIR.</text>
</comment>